<sequence length="112" mass="13292">MFCSRRWLSAGDWYDVQIASVMLNIKEVDWDWNGLTGKCKNVWSLLHYAIIWNVWNERNHRVFGGRPKDVEEVIVLIKQSLVLWSCDSNTFSDLETPAWLLCLYWLCLTFSF</sequence>
<accession>A0AAD4SVP4</accession>
<evidence type="ECO:0000313" key="2">
    <source>
        <dbReference type="Proteomes" id="UP001202328"/>
    </source>
</evidence>
<organism evidence="1 2">
    <name type="scientific">Papaver atlanticum</name>
    <dbReference type="NCBI Taxonomy" id="357466"/>
    <lineage>
        <taxon>Eukaryota</taxon>
        <taxon>Viridiplantae</taxon>
        <taxon>Streptophyta</taxon>
        <taxon>Embryophyta</taxon>
        <taxon>Tracheophyta</taxon>
        <taxon>Spermatophyta</taxon>
        <taxon>Magnoliopsida</taxon>
        <taxon>Ranunculales</taxon>
        <taxon>Papaveraceae</taxon>
        <taxon>Papaveroideae</taxon>
        <taxon>Papaver</taxon>
    </lineage>
</organism>
<comment type="caution">
    <text evidence="1">The sequence shown here is derived from an EMBL/GenBank/DDBJ whole genome shotgun (WGS) entry which is preliminary data.</text>
</comment>
<evidence type="ECO:0000313" key="1">
    <source>
        <dbReference type="EMBL" id="KAI3923674.1"/>
    </source>
</evidence>
<name>A0AAD4SVP4_9MAGN</name>
<dbReference type="AlphaFoldDB" id="A0AAD4SVP4"/>
<proteinExistence type="predicted"/>
<dbReference type="Proteomes" id="UP001202328">
    <property type="component" value="Unassembled WGS sequence"/>
</dbReference>
<gene>
    <name evidence="1" type="ORF">MKW98_011304</name>
</gene>
<reference evidence="1" key="1">
    <citation type="submission" date="2022-04" db="EMBL/GenBank/DDBJ databases">
        <title>A functionally conserved STORR gene fusion in Papaver species that diverged 16.8 million years ago.</title>
        <authorList>
            <person name="Catania T."/>
        </authorList>
    </citation>
    <scope>NUCLEOTIDE SEQUENCE</scope>
    <source>
        <strain evidence="1">S-188037</strain>
    </source>
</reference>
<dbReference type="EMBL" id="JAJJMB010008429">
    <property type="protein sequence ID" value="KAI3923674.1"/>
    <property type="molecule type" value="Genomic_DNA"/>
</dbReference>
<keyword evidence="2" id="KW-1185">Reference proteome</keyword>
<protein>
    <submittedName>
        <fullName evidence="1">Uncharacterized protein</fullName>
    </submittedName>
</protein>